<dbReference type="InterPro" id="IPR009926">
    <property type="entry name" value="T3SS_YcgR_PilZN"/>
</dbReference>
<evidence type="ECO:0000259" key="5">
    <source>
        <dbReference type="Pfam" id="PF12945"/>
    </source>
</evidence>
<dbReference type="AlphaFoldDB" id="A0A143HAS6"/>
<dbReference type="KEGG" id="rst:ATY39_03715"/>
<dbReference type="Pfam" id="PF07238">
    <property type="entry name" value="PilZ"/>
    <property type="match status" value="1"/>
</dbReference>
<evidence type="ECO:0000259" key="4">
    <source>
        <dbReference type="Pfam" id="PF07238"/>
    </source>
</evidence>
<dbReference type="InterPro" id="IPR009875">
    <property type="entry name" value="PilZ_domain"/>
</dbReference>
<evidence type="ECO:0000256" key="2">
    <source>
        <dbReference type="ARBA" id="ARBA00022741"/>
    </source>
</evidence>
<evidence type="ECO:0000313" key="6">
    <source>
        <dbReference type="EMBL" id="AMW98626.1"/>
    </source>
</evidence>
<keyword evidence="3" id="KW-0975">Bacterial flagellum</keyword>
<dbReference type="InterPro" id="IPR012349">
    <property type="entry name" value="Split_barrel_FMN-bd"/>
</dbReference>
<dbReference type="Gene3D" id="2.30.110.10">
    <property type="entry name" value="Electron Transport, Fmn-binding Protein, Chain A"/>
    <property type="match status" value="1"/>
</dbReference>
<dbReference type="RefSeq" id="WP_066786018.1">
    <property type="nucleotide sequence ID" value="NZ_CP014806.1"/>
</dbReference>
<sequence length="218" mass="25284">MELKIGTNIILESISSDVKDRLRAKIVEQKNNILYIDYPTNIQTNKTSFLLEGGQYRVSFVDEAKNAFAFKTEVLGRIKNNIPMIMLALPANDQFIRIQRREYVRVATPVDIAVEYNQQNYQYVAEDISAGGLAINIPRIVPFKENDELQLIIVLPFSNSNEGVKYVHTSARVIRIIEKDQRMLATLQFTNTDDVDRQYIVRFCFERQLQIRKKETSF</sequence>
<proteinExistence type="predicted"/>
<dbReference type="Proteomes" id="UP000076021">
    <property type="component" value="Chromosome"/>
</dbReference>
<evidence type="ECO:0000256" key="3">
    <source>
        <dbReference type="ARBA" id="ARBA00023143"/>
    </source>
</evidence>
<dbReference type="SUPFAM" id="SSF141371">
    <property type="entry name" value="PilZ domain-like"/>
    <property type="match status" value="1"/>
</dbReference>
<dbReference type="Gene3D" id="2.40.10.220">
    <property type="entry name" value="predicted glycosyltransferase like domains"/>
    <property type="match status" value="1"/>
</dbReference>
<feature type="domain" description="Type III secretion system flagellar brake protein YcgR PilZN" evidence="5">
    <location>
        <begin position="4"/>
        <end position="90"/>
    </location>
</feature>
<protein>
    <submittedName>
        <fullName evidence="6">Glycosyltransferase</fullName>
    </submittedName>
</protein>
<evidence type="ECO:0000256" key="1">
    <source>
        <dbReference type="ARBA" id="ARBA00022636"/>
    </source>
</evidence>
<dbReference type="Pfam" id="PF12945">
    <property type="entry name" value="PilZNR"/>
    <property type="match status" value="1"/>
</dbReference>
<reference evidence="7" key="2">
    <citation type="submission" date="2016-03" db="EMBL/GenBank/DDBJ databases">
        <authorList>
            <person name="Ploux O."/>
        </authorList>
    </citation>
    <scope>NUCLEOTIDE SEQUENCE [LARGE SCALE GENOMIC DNA]</scope>
    <source>
        <strain evidence="7">PP9</strain>
    </source>
</reference>
<keyword evidence="2" id="KW-0547">Nucleotide-binding</keyword>
<organism evidence="6 7">
    <name type="scientific">Rummeliibacillus stabekisii</name>
    <dbReference type="NCBI Taxonomy" id="241244"/>
    <lineage>
        <taxon>Bacteria</taxon>
        <taxon>Bacillati</taxon>
        <taxon>Bacillota</taxon>
        <taxon>Bacilli</taxon>
        <taxon>Bacillales</taxon>
        <taxon>Caryophanaceae</taxon>
        <taxon>Rummeliibacillus</taxon>
    </lineage>
</organism>
<dbReference type="STRING" id="241244.ATY39_03715"/>
<evidence type="ECO:0000313" key="7">
    <source>
        <dbReference type="Proteomes" id="UP000076021"/>
    </source>
</evidence>
<keyword evidence="6" id="KW-0808">Transferase</keyword>
<dbReference type="EMBL" id="CP014806">
    <property type="protein sequence ID" value="AMW98626.1"/>
    <property type="molecule type" value="Genomic_DNA"/>
</dbReference>
<name>A0A143HAS6_9BACL</name>
<accession>A0A143HAS6</accession>
<dbReference type="OrthoDB" id="1951449at2"/>
<keyword evidence="7" id="KW-1185">Reference proteome</keyword>
<dbReference type="GO" id="GO:0035438">
    <property type="term" value="F:cyclic-di-GMP binding"/>
    <property type="evidence" value="ECO:0007669"/>
    <property type="project" value="InterPro"/>
</dbReference>
<keyword evidence="1" id="KW-0973">c-di-GMP</keyword>
<dbReference type="GO" id="GO:0016740">
    <property type="term" value="F:transferase activity"/>
    <property type="evidence" value="ECO:0007669"/>
    <property type="project" value="UniProtKB-KW"/>
</dbReference>
<gene>
    <name evidence="6" type="ORF">ATY39_03715</name>
</gene>
<feature type="domain" description="PilZ" evidence="4">
    <location>
        <begin position="99"/>
        <end position="206"/>
    </location>
</feature>
<reference evidence="6 7" key="1">
    <citation type="journal article" date="2016" name="Genome Announc.">
        <title>Whole-Genome Sequence of Rummeliibacillus stabekisii Strain PP9 Isolated from Antarctic Soil.</title>
        <authorList>
            <person name="da Mota F.F."/>
            <person name="Vollu R.E."/>
            <person name="Jurelevicius D."/>
            <person name="Seldin L."/>
        </authorList>
    </citation>
    <scope>NUCLEOTIDE SEQUENCE [LARGE SCALE GENOMIC DNA]</scope>
    <source>
        <strain evidence="6 7">PP9</strain>
    </source>
</reference>